<feature type="transmembrane region" description="Helical" evidence="1">
    <location>
        <begin position="7"/>
        <end position="27"/>
    </location>
</feature>
<protein>
    <submittedName>
        <fullName evidence="3">LysM peptidoglycan-binding domain-containing protein</fullName>
    </submittedName>
</protein>
<evidence type="ECO:0000313" key="3">
    <source>
        <dbReference type="EMBL" id="QFF98636.1"/>
    </source>
</evidence>
<dbReference type="RefSeq" id="WP_151699571.1">
    <property type="nucleotide sequence ID" value="NZ_CP031223.1"/>
</dbReference>
<dbReference type="InterPro" id="IPR018392">
    <property type="entry name" value="LysM"/>
</dbReference>
<dbReference type="KEGG" id="psyo:PB01_07205"/>
<proteinExistence type="predicted"/>
<dbReference type="CDD" id="cd00118">
    <property type="entry name" value="LysM"/>
    <property type="match status" value="1"/>
</dbReference>
<sequence>MKLLKKNYFITLFIGLSLSFIMTFVIFNSQSESENYPIIIEHGDSLWKLADKFGSEKSKEAWINEVMALNNLHTAHIKAGDTLIIPNGSEGIHHDYSTELAGVSR</sequence>
<keyword evidence="4" id="KW-1185">Reference proteome</keyword>
<reference evidence="3 4" key="1">
    <citation type="submission" date="2018-07" db="EMBL/GenBank/DDBJ databases">
        <title>Complete genome sequence of Psychrobacillus sp. PB01, isolated from iceberg, and comparative genome analysis of Psychrobacillus strains.</title>
        <authorList>
            <person name="Lee P.C."/>
        </authorList>
    </citation>
    <scope>NUCLEOTIDE SEQUENCE [LARGE SCALE GENOMIC DNA]</scope>
    <source>
        <strain evidence="3 4">PB01</strain>
    </source>
</reference>
<evidence type="ECO:0000256" key="1">
    <source>
        <dbReference type="SAM" id="Phobius"/>
    </source>
</evidence>
<dbReference type="Gene3D" id="3.10.350.10">
    <property type="entry name" value="LysM domain"/>
    <property type="match status" value="1"/>
</dbReference>
<evidence type="ECO:0000259" key="2">
    <source>
        <dbReference type="PROSITE" id="PS51782"/>
    </source>
</evidence>
<dbReference type="OrthoDB" id="2679564at2"/>
<dbReference type="SUPFAM" id="SSF54106">
    <property type="entry name" value="LysM domain"/>
    <property type="match status" value="1"/>
</dbReference>
<accession>A0A5J6SL27</accession>
<dbReference type="EMBL" id="CP031223">
    <property type="protein sequence ID" value="QFF98636.1"/>
    <property type="molecule type" value="Genomic_DNA"/>
</dbReference>
<keyword evidence="1" id="KW-0472">Membrane</keyword>
<dbReference type="SMART" id="SM00257">
    <property type="entry name" value="LysM"/>
    <property type="match status" value="1"/>
</dbReference>
<dbReference type="AlphaFoldDB" id="A0A5J6SL27"/>
<name>A0A5J6SL27_9BACI</name>
<dbReference type="InterPro" id="IPR036779">
    <property type="entry name" value="LysM_dom_sf"/>
</dbReference>
<organism evidence="3 4">
    <name type="scientific">Psychrobacillus glaciei</name>
    <dbReference type="NCBI Taxonomy" id="2283160"/>
    <lineage>
        <taxon>Bacteria</taxon>
        <taxon>Bacillati</taxon>
        <taxon>Bacillota</taxon>
        <taxon>Bacilli</taxon>
        <taxon>Bacillales</taxon>
        <taxon>Bacillaceae</taxon>
        <taxon>Psychrobacillus</taxon>
    </lineage>
</organism>
<keyword evidence="1" id="KW-1133">Transmembrane helix</keyword>
<keyword evidence="1" id="KW-0812">Transmembrane</keyword>
<gene>
    <name evidence="3" type="ORF">PB01_07205</name>
</gene>
<dbReference type="Pfam" id="PF01476">
    <property type="entry name" value="LysM"/>
    <property type="match status" value="1"/>
</dbReference>
<dbReference type="PROSITE" id="PS51782">
    <property type="entry name" value="LYSM"/>
    <property type="match status" value="1"/>
</dbReference>
<feature type="domain" description="LysM" evidence="2">
    <location>
        <begin position="36"/>
        <end position="85"/>
    </location>
</feature>
<dbReference type="Proteomes" id="UP000325517">
    <property type="component" value="Chromosome"/>
</dbReference>
<evidence type="ECO:0000313" key="4">
    <source>
        <dbReference type="Proteomes" id="UP000325517"/>
    </source>
</evidence>